<evidence type="ECO:0000256" key="1">
    <source>
        <dbReference type="SAM" id="Phobius"/>
    </source>
</evidence>
<feature type="transmembrane region" description="Helical" evidence="1">
    <location>
        <begin position="105"/>
        <end position="127"/>
    </location>
</feature>
<accession>A0ABT1C9H3</accession>
<reference evidence="2 3" key="1">
    <citation type="submission" date="2022-06" db="EMBL/GenBank/DDBJ databases">
        <title>Mesorhizobium sp. strain RP14 Genome sequencing and assembly.</title>
        <authorList>
            <person name="Kim I."/>
        </authorList>
    </citation>
    <scope>NUCLEOTIDE SEQUENCE [LARGE SCALE GENOMIC DNA]</scope>
    <source>
        <strain evidence="3">RP14(2022)</strain>
    </source>
</reference>
<protein>
    <recommendedName>
        <fullName evidence="4">SMODS and SLOG-associating 2TM effector domain-containing protein</fullName>
    </recommendedName>
</protein>
<evidence type="ECO:0000313" key="2">
    <source>
        <dbReference type="EMBL" id="MCO6051480.1"/>
    </source>
</evidence>
<evidence type="ECO:0008006" key="4">
    <source>
        <dbReference type="Google" id="ProtNLM"/>
    </source>
</evidence>
<name>A0ABT1C9H3_9HYPH</name>
<dbReference type="RefSeq" id="WP_252821084.1">
    <property type="nucleotide sequence ID" value="NZ_JAMXQS010000008.1"/>
</dbReference>
<keyword evidence="1" id="KW-0812">Transmembrane</keyword>
<gene>
    <name evidence="2" type="ORF">NGM99_16975</name>
</gene>
<evidence type="ECO:0000313" key="3">
    <source>
        <dbReference type="Proteomes" id="UP001205906"/>
    </source>
</evidence>
<organism evidence="2 3">
    <name type="scientific">Mesorhizobium liriopis</name>
    <dbReference type="NCBI Taxonomy" id="2953882"/>
    <lineage>
        <taxon>Bacteria</taxon>
        <taxon>Pseudomonadati</taxon>
        <taxon>Pseudomonadota</taxon>
        <taxon>Alphaproteobacteria</taxon>
        <taxon>Hyphomicrobiales</taxon>
        <taxon>Phyllobacteriaceae</taxon>
        <taxon>Mesorhizobium</taxon>
    </lineage>
</organism>
<keyword evidence="1" id="KW-1133">Transmembrane helix</keyword>
<dbReference type="EMBL" id="JAMXQS010000008">
    <property type="protein sequence ID" value="MCO6051480.1"/>
    <property type="molecule type" value="Genomic_DNA"/>
</dbReference>
<dbReference type="Proteomes" id="UP001205906">
    <property type="component" value="Unassembled WGS sequence"/>
</dbReference>
<comment type="caution">
    <text evidence="2">The sequence shown here is derived from an EMBL/GenBank/DDBJ whole genome shotgun (WGS) entry which is preliminary data.</text>
</comment>
<feature type="transmembrane region" description="Helical" evidence="1">
    <location>
        <begin position="72"/>
        <end position="93"/>
    </location>
</feature>
<sequence>MASAPTTRADAPSFRTLDPQQIIGTAERLSLRIGERFPHSGLSRVAKDFVILASDLSRAAEALRAPIWPVRVLIGLSILLGAAVFLFIGTVFSLDRFQTDEAFDFVQGIEATLNTLILGGLGFLTLITMEERIKRKRVFKALHGLRSLIHVVDMHQLTKDPAVLSPDFKPTAHSPARITDPADLSRYLDYCSEMLSITGKLAALFAQSVNDAVVVDAVNDIETLGSNLSRKIWQKITLIDERVKRRG</sequence>
<keyword evidence="3" id="KW-1185">Reference proteome</keyword>
<keyword evidence="1" id="KW-0472">Membrane</keyword>
<proteinExistence type="predicted"/>